<proteinExistence type="predicted"/>
<reference evidence="3 5" key="2">
    <citation type="submission" date="2019-07" db="EMBL/GenBank/DDBJ databases">
        <title>Draft genome of two Muricauda strains isolated from deep sea.</title>
        <authorList>
            <person name="Sun C."/>
        </authorList>
    </citation>
    <scope>NUCLEOTIDE SEQUENCE [LARGE SCALE GENOMIC DNA]</scope>
    <source>
        <strain evidence="3 5">NH166</strain>
    </source>
</reference>
<gene>
    <name evidence="2" type="ORF">D2U88_19085</name>
    <name evidence="3" type="ORF">FQ019_18865</name>
</gene>
<evidence type="ECO:0000313" key="2">
    <source>
        <dbReference type="EMBL" id="RIV67630.1"/>
    </source>
</evidence>
<evidence type="ECO:0000313" key="4">
    <source>
        <dbReference type="Proteomes" id="UP000284189"/>
    </source>
</evidence>
<dbReference type="RefSeq" id="WP_119642150.1">
    <property type="nucleotide sequence ID" value="NZ_QXFJ01000031.1"/>
</dbReference>
<dbReference type="Pfam" id="PF12867">
    <property type="entry name" value="DinB_2"/>
    <property type="match status" value="1"/>
</dbReference>
<dbReference type="Gene3D" id="1.20.120.450">
    <property type="entry name" value="dinb family like domain"/>
    <property type="match status" value="1"/>
</dbReference>
<name>A0A418N2R4_9FLAO</name>
<dbReference type="SUPFAM" id="SSF109854">
    <property type="entry name" value="DinB/YfiT-like putative metalloenzymes"/>
    <property type="match status" value="1"/>
</dbReference>
<evidence type="ECO:0000313" key="5">
    <source>
        <dbReference type="Proteomes" id="UP000321528"/>
    </source>
</evidence>
<dbReference type="Proteomes" id="UP000284189">
    <property type="component" value="Unassembled WGS sequence"/>
</dbReference>
<sequence>MPNKTYYRDAPAYCHSFFDLVQTDDLLNELEKSRIFTQELFHLITPDTENYAYTPSKWTIKEVIRHVIDCERVYTYRALRFSRFDSTELPGFDENQYIENLKSIHLNLSNLKEEYECVRRSTIALFKNMTDDMLDFKGKANKVNFTPRALGFMTVGHNLHHCHFIMTNYLKLPTRLYFSNIE</sequence>
<feature type="domain" description="DinB-like" evidence="1">
    <location>
        <begin position="30"/>
        <end position="165"/>
    </location>
</feature>
<dbReference type="EMBL" id="VNWL01000030">
    <property type="protein sequence ID" value="TXJ99455.1"/>
    <property type="molecule type" value="Genomic_DNA"/>
</dbReference>
<evidence type="ECO:0000259" key="1">
    <source>
        <dbReference type="Pfam" id="PF12867"/>
    </source>
</evidence>
<keyword evidence="5" id="KW-1185">Reference proteome</keyword>
<dbReference type="Proteomes" id="UP000321528">
    <property type="component" value="Unassembled WGS sequence"/>
</dbReference>
<dbReference type="InterPro" id="IPR034660">
    <property type="entry name" value="DinB/YfiT-like"/>
</dbReference>
<organism evidence="2 4">
    <name type="scientific">Flagellimonas aequoris</name>
    <dbReference type="NCBI Taxonomy" id="2306997"/>
    <lineage>
        <taxon>Bacteria</taxon>
        <taxon>Pseudomonadati</taxon>
        <taxon>Bacteroidota</taxon>
        <taxon>Flavobacteriia</taxon>
        <taxon>Flavobacteriales</taxon>
        <taxon>Flavobacteriaceae</taxon>
        <taxon>Flagellimonas</taxon>
    </lineage>
</organism>
<evidence type="ECO:0000313" key="3">
    <source>
        <dbReference type="EMBL" id="TXJ99455.1"/>
    </source>
</evidence>
<comment type="caution">
    <text evidence="2">The sequence shown here is derived from an EMBL/GenBank/DDBJ whole genome shotgun (WGS) entry which is preliminary data.</text>
</comment>
<dbReference type="EMBL" id="QXFJ01000031">
    <property type="protein sequence ID" value="RIV67630.1"/>
    <property type="molecule type" value="Genomic_DNA"/>
</dbReference>
<dbReference type="InterPro" id="IPR024775">
    <property type="entry name" value="DinB-like"/>
</dbReference>
<protein>
    <submittedName>
        <fullName evidence="2">DinB family protein</fullName>
    </submittedName>
</protein>
<dbReference type="OrthoDB" id="9793216at2"/>
<dbReference type="AlphaFoldDB" id="A0A418N2R4"/>
<accession>A0A418N2R4</accession>
<reference evidence="2 4" key="1">
    <citation type="submission" date="2018-08" db="EMBL/GenBank/DDBJ databases">
        <title>Proposal of Muricauda 72 sp.nov. and Muricauda NH166 sp.nov., isolated from seawater.</title>
        <authorList>
            <person name="Cheng H."/>
            <person name="Wu Y.-H."/>
            <person name="Guo L.-L."/>
            <person name="Xu X.-W."/>
        </authorList>
    </citation>
    <scope>NUCLEOTIDE SEQUENCE [LARGE SCALE GENOMIC DNA]</scope>
    <source>
        <strain evidence="2 4">NH166</strain>
    </source>
</reference>